<dbReference type="Gene3D" id="3.40.50.12780">
    <property type="entry name" value="N-terminal domain of ligase-like"/>
    <property type="match status" value="1"/>
</dbReference>
<dbReference type="EMBL" id="BARS01049136">
    <property type="protein sequence ID" value="GAG29847.1"/>
    <property type="molecule type" value="Genomic_DNA"/>
</dbReference>
<protein>
    <recommendedName>
        <fullName evidence="2">AMP-dependent synthetase/ligase domain-containing protein</fullName>
    </recommendedName>
</protein>
<dbReference type="PANTHER" id="PTHR43439">
    <property type="entry name" value="PHENYLACETATE-COENZYME A LIGASE"/>
    <property type="match status" value="1"/>
</dbReference>
<comment type="caution">
    <text evidence="1">The sequence shown here is derived from an EMBL/GenBank/DDBJ whole genome shotgun (WGS) entry which is preliminary data.</text>
</comment>
<accession>X0X346</accession>
<sequence length="80" mass="8757">MIMQDFKSTVLTCTPSYALHIAEVAEEIGINPRELSLRVGILGAEPWSENMRKEIEAQLGIDALDIYGLTEIIGPGVAQE</sequence>
<name>X0X346_9ZZZZ</name>
<dbReference type="PANTHER" id="PTHR43439:SF1">
    <property type="entry name" value="PHENYLACETATE-COENZYME A LIGASE"/>
    <property type="match status" value="1"/>
</dbReference>
<gene>
    <name evidence="1" type="ORF">S01H1_73528</name>
</gene>
<dbReference type="InterPro" id="IPR051414">
    <property type="entry name" value="Adenylate-forming_Reductase"/>
</dbReference>
<dbReference type="InterPro" id="IPR042099">
    <property type="entry name" value="ANL_N_sf"/>
</dbReference>
<evidence type="ECO:0008006" key="2">
    <source>
        <dbReference type="Google" id="ProtNLM"/>
    </source>
</evidence>
<organism evidence="1">
    <name type="scientific">marine sediment metagenome</name>
    <dbReference type="NCBI Taxonomy" id="412755"/>
    <lineage>
        <taxon>unclassified sequences</taxon>
        <taxon>metagenomes</taxon>
        <taxon>ecological metagenomes</taxon>
    </lineage>
</organism>
<evidence type="ECO:0000313" key="1">
    <source>
        <dbReference type="EMBL" id="GAG29847.1"/>
    </source>
</evidence>
<dbReference type="SUPFAM" id="SSF56801">
    <property type="entry name" value="Acetyl-CoA synthetase-like"/>
    <property type="match status" value="1"/>
</dbReference>
<dbReference type="AlphaFoldDB" id="X0X346"/>
<proteinExistence type="predicted"/>
<reference evidence="1" key="1">
    <citation type="journal article" date="2014" name="Front. Microbiol.">
        <title>High frequency of phylogenetically diverse reductive dehalogenase-homologous genes in deep subseafloor sedimentary metagenomes.</title>
        <authorList>
            <person name="Kawai M."/>
            <person name="Futagami T."/>
            <person name="Toyoda A."/>
            <person name="Takaki Y."/>
            <person name="Nishi S."/>
            <person name="Hori S."/>
            <person name="Arai W."/>
            <person name="Tsubouchi T."/>
            <person name="Morono Y."/>
            <person name="Uchiyama I."/>
            <person name="Ito T."/>
            <person name="Fujiyama A."/>
            <person name="Inagaki F."/>
            <person name="Takami H."/>
        </authorList>
    </citation>
    <scope>NUCLEOTIDE SEQUENCE</scope>
    <source>
        <strain evidence="1">Expedition CK06-06</strain>
    </source>
</reference>
<feature type="non-terminal residue" evidence="1">
    <location>
        <position position="80"/>
    </location>
</feature>